<dbReference type="InterPro" id="IPR006016">
    <property type="entry name" value="UspA"/>
</dbReference>
<evidence type="ECO:0000259" key="5">
    <source>
        <dbReference type="PROSITE" id="PS50011"/>
    </source>
</evidence>
<keyword evidence="7" id="KW-1185">Reference proteome</keyword>
<dbReference type="SUPFAM" id="SSF52402">
    <property type="entry name" value="Adenine nucleotide alpha hydrolases-like"/>
    <property type="match status" value="1"/>
</dbReference>
<dbReference type="PROSITE" id="PS50011">
    <property type="entry name" value="PROTEIN_KINASE_DOM"/>
    <property type="match status" value="1"/>
</dbReference>
<accession>A0ABP9QM16</accession>
<dbReference type="InterPro" id="IPR008271">
    <property type="entry name" value="Ser/Thr_kinase_AS"/>
</dbReference>
<evidence type="ECO:0000313" key="7">
    <source>
        <dbReference type="Proteomes" id="UP001500547"/>
    </source>
</evidence>
<dbReference type="CDD" id="cd00293">
    <property type="entry name" value="USP-like"/>
    <property type="match status" value="1"/>
</dbReference>
<keyword evidence="4" id="KW-0067">ATP-binding</keyword>
<dbReference type="InterPro" id="IPR000719">
    <property type="entry name" value="Prot_kinase_dom"/>
</dbReference>
<evidence type="ECO:0000313" key="6">
    <source>
        <dbReference type="EMBL" id="GAA5164038.1"/>
    </source>
</evidence>
<gene>
    <name evidence="6" type="ORF">GCM10025770_17200</name>
</gene>
<dbReference type="PANTHER" id="PTHR43289">
    <property type="entry name" value="MITOGEN-ACTIVATED PROTEIN KINASE KINASE KINASE 20-RELATED"/>
    <property type="match status" value="1"/>
</dbReference>
<dbReference type="Gene3D" id="3.40.50.620">
    <property type="entry name" value="HUPs"/>
    <property type="match status" value="1"/>
</dbReference>
<dbReference type="RefSeq" id="WP_345532497.1">
    <property type="nucleotide sequence ID" value="NZ_BAABLD010000008.1"/>
</dbReference>
<reference evidence="7" key="1">
    <citation type="journal article" date="2019" name="Int. J. Syst. Evol. Microbiol.">
        <title>The Global Catalogue of Microorganisms (GCM) 10K type strain sequencing project: providing services to taxonomists for standard genome sequencing and annotation.</title>
        <authorList>
            <consortium name="The Broad Institute Genomics Platform"/>
            <consortium name="The Broad Institute Genome Sequencing Center for Infectious Disease"/>
            <person name="Wu L."/>
            <person name="Ma J."/>
        </authorList>
    </citation>
    <scope>NUCLEOTIDE SEQUENCE [LARGE SCALE GENOMIC DNA]</scope>
    <source>
        <strain evidence="7">JCM 18715</strain>
    </source>
</reference>
<dbReference type="SMART" id="SM00220">
    <property type="entry name" value="S_TKc"/>
    <property type="match status" value="1"/>
</dbReference>
<evidence type="ECO:0000256" key="1">
    <source>
        <dbReference type="ARBA" id="ARBA00022679"/>
    </source>
</evidence>
<dbReference type="EMBL" id="BAABLD010000008">
    <property type="protein sequence ID" value="GAA5164038.1"/>
    <property type="molecule type" value="Genomic_DNA"/>
</dbReference>
<keyword evidence="1" id="KW-0808">Transferase</keyword>
<evidence type="ECO:0000256" key="2">
    <source>
        <dbReference type="ARBA" id="ARBA00022741"/>
    </source>
</evidence>
<dbReference type="Gene3D" id="1.10.510.10">
    <property type="entry name" value="Transferase(Phosphotransferase) domain 1"/>
    <property type="match status" value="1"/>
</dbReference>
<dbReference type="PROSITE" id="PS00108">
    <property type="entry name" value="PROTEIN_KINASE_ST"/>
    <property type="match status" value="1"/>
</dbReference>
<keyword evidence="3 6" id="KW-0418">Kinase</keyword>
<evidence type="ECO:0000256" key="4">
    <source>
        <dbReference type="ARBA" id="ARBA00022840"/>
    </source>
</evidence>
<dbReference type="GO" id="GO:0016301">
    <property type="term" value="F:kinase activity"/>
    <property type="evidence" value="ECO:0007669"/>
    <property type="project" value="UniProtKB-KW"/>
</dbReference>
<dbReference type="InterPro" id="IPR011009">
    <property type="entry name" value="Kinase-like_dom_sf"/>
</dbReference>
<proteinExistence type="predicted"/>
<dbReference type="CDD" id="cd14014">
    <property type="entry name" value="STKc_PknB_like"/>
    <property type="match status" value="1"/>
</dbReference>
<name>A0ABP9QM16_9RHOO</name>
<dbReference type="Proteomes" id="UP001500547">
    <property type="component" value="Unassembled WGS sequence"/>
</dbReference>
<sequence length="465" mass="50188">MALAAGDELDGYRILSRRHAGGMAVIYDVARDDLPAPAVMKVPRFGQGDTGATIVGFEVEQMVLATGDGDPLPRLFGQGDLAATPYLVMERIEGTVIADLVDQAPLPFDALRRIGIAVAEALDSLHRRDIIHLDIKPSNIILRPDGRASLIDLGLAHHRRLPDLLAEEIRRPVGSAPYISPEQVLGVRNESRSDLFALGVMLYELATGKLPYGAPSGLSGMRRRLHVQPLPPRAHRPDLPPALQEVILRCLEIEPAKRYATGHDLAADLQHPESMQLGERAHRSGQDGVLQRLRRWFVGVGLEPAHMQGAPVSSGAGQVPIVLVSVAVNHTNAQAHAALRREAERLARGRPEARLAFITVVRPPPAMGTAEDSHSAPREHLRVLVALRNWAAEVDVEAARVTCHVVEGADPAEAVLDYVRSNHVDTLLLGAPPASLADSRLLQPVAVRIALQAPCTVVIARVPQA</sequence>
<dbReference type="Pfam" id="PF00069">
    <property type="entry name" value="Pkinase"/>
    <property type="match status" value="1"/>
</dbReference>
<evidence type="ECO:0000256" key="3">
    <source>
        <dbReference type="ARBA" id="ARBA00022777"/>
    </source>
</evidence>
<dbReference type="SUPFAM" id="SSF56112">
    <property type="entry name" value="Protein kinase-like (PK-like)"/>
    <property type="match status" value="1"/>
</dbReference>
<protein>
    <submittedName>
        <fullName evidence="6">Bifunctional serine/threonine-protein kinase/universal stress protein</fullName>
    </submittedName>
</protein>
<organism evidence="6 7">
    <name type="scientific">Viridibacterium curvum</name>
    <dbReference type="NCBI Taxonomy" id="1101404"/>
    <lineage>
        <taxon>Bacteria</taxon>
        <taxon>Pseudomonadati</taxon>
        <taxon>Pseudomonadota</taxon>
        <taxon>Betaproteobacteria</taxon>
        <taxon>Rhodocyclales</taxon>
        <taxon>Rhodocyclaceae</taxon>
        <taxon>Viridibacterium</taxon>
    </lineage>
</organism>
<keyword evidence="2" id="KW-0547">Nucleotide-binding</keyword>
<comment type="caution">
    <text evidence="6">The sequence shown here is derived from an EMBL/GenBank/DDBJ whole genome shotgun (WGS) entry which is preliminary data.</text>
</comment>
<dbReference type="Pfam" id="PF00582">
    <property type="entry name" value="Usp"/>
    <property type="match status" value="1"/>
</dbReference>
<feature type="domain" description="Protein kinase" evidence="5">
    <location>
        <begin position="12"/>
        <end position="274"/>
    </location>
</feature>
<dbReference type="InterPro" id="IPR014729">
    <property type="entry name" value="Rossmann-like_a/b/a_fold"/>
</dbReference>
<dbReference type="PANTHER" id="PTHR43289:SF34">
    <property type="entry name" value="SERINE_THREONINE-PROTEIN KINASE YBDM-RELATED"/>
    <property type="match status" value="1"/>
</dbReference>